<feature type="region of interest" description="Disordered" evidence="7">
    <location>
        <begin position="1"/>
        <end position="66"/>
    </location>
</feature>
<evidence type="ECO:0000256" key="2">
    <source>
        <dbReference type="ARBA" id="ARBA00022692"/>
    </source>
</evidence>
<evidence type="ECO:0000256" key="6">
    <source>
        <dbReference type="RuleBase" id="RU363132"/>
    </source>
</evidence>
<dbReference type="PANTHER" id="PTHR10994">
    <property type="entry name" value="RETICULON"/>
    <property type="match status" value="1"/>
</dbReference>
<keyword evidence="4 6" id="KW-1133">Transmembrane helix</keyword>
<dbReference type="PANTHER" id="PTHR10994:SF131">
    <property type="entry name" value="RETICULON-LIKE PROTEIN"/>
    <property type="match status" value="1"/>
</dbReference>
<dbReference type="PROSITE" id="PS50845">
    <property type="entry name" value="RETICULON"/>
    <property type="match status" value="1"/>
</dbReference>
<protein>
    <recommendedName>
        <fullName evidence="6">Reticulon-like protein</fullName>
    </recommendedName>
</protein>
<dbReference type="InterPro" id="IPR045064">
    <property type="entry name" value="Reticulon-like"/>
</dbReference>
<evidence type="ECO:0000256" key="7">
    <source>
        <dbReference type="SAM" id="MobiDB-lite"/>
    </source>
</evidence>
<evidence type="ECO:0000313" key="8">
    <source>
        <dbReference type="EMBL" id="AQK91111.1"/>
    </source>
</evidence>
<keyword evidence="5 6" id="KW-0472">Membrane</keyword>
<evidence type="ECO:0000256" key="4">
    <source>
        <dbReference type="ARBA" id="ARBA00022989"/>
    </source>
</evidence>
<name>K7VRC2_MAIZE</name>
<evidence type="ECO:0000256" key="5">
    <source>
        <dbReference type="ARBA" id="ARBA00023136"/>
    </source>
</evidence>
<feature type="compositionally biased region" description="Basic and acidic residues" evidence="7">
    <location>
        <begin position="12"/>
        <end position="26"/>
    </location>
</feature>
<accession>K7VRC2</accession>
<feature type="transmembrane region" description="Helical" evidence="6">
    <location>
        <begin position="126"/>
        <end position="145"/>
    </location>
</feature>
<dbReference type="ExpressionAtlas" id="K7VRC2">
    <property type="expression patterns" value="baseline and differential"/>
</dbReference>
<organism evidence="8">
    <name type="scientific">Zea mays</name>
    <name type="common">Maize</name>
    <dbReference type="NCBI Taxonomy" id="4577"/>
    <lineage>
        <taxon>Eukaryota</taxon>
        <taxon>Viridiplantae</taxon>
        <taxon>Streptophyta</taxon>
        <taxon>Embryophyta</taxon>
        <taxon>Tracheophyta</taxon>
        <taxon>Spermatophyta</taxon>
        <taxon>Magnoliopsida</taxon>
        <taxon>Liliopsida</taxon>
        <taxon>Poales</taxon>
        <taxon>Poaceae</taxon>
        <taxon>PACMAD clade</taxon>
        <taxon>Panicoideae</taxon>
        <taxon>Andropogonodae</taxon>
        <taxon>Andropogoneae</taxon>
        <taxon>Tripsacinae</taxon>
        <taxon>Zea</taxon>
    </lineage>
</organism>
<keyword evidence="2 6" id="KW-0812">Transmembrane</keyword>
<comment type="caution">
    <text evidence="6">Lacks conserved residue(s) required for the propagation of feature annotation.</text>
</comment>
<dbReference type="Pfam" id="PF02453">
    <property type="entry name" value="Reticulon"/>
    <property type="match status" value="1"/>
</dbReference>
<comment type="subcellular location">
    <subcellularLocation>
        <location evidence="1 6">Endoplasmic reticulum membrane</location>
        <topology evidence="1 6">Multi-pass membrane protein</topology>
    </subcellularLocation>
</comment>
<evidence type="ECO:0000256" key="3">
    <source>
        <dbReference type="ARBA" id="ARBA00022824"/>
    </source>
</evidence>
<gene>
    <name evidence="8" type="ORF">ZEAMMB73_Zm00001d008982</name>
</gene>
<dbReference type="InterPro" id="IPR003388">
    <property type="entry name" value="Reticulon"/>
</dbReference>
<dbReference type="GO" id="GO:0009617">
    <property type="term" value="P:response to bacterium"/>
    <property type="evidence" value="ECO:0007669"/>
    <property type="project" value="InterPro"/>
</dbReference>
<reference evidence="8" key="1">
    <citation type="submission" date="2015-12" db="EMBL/GenBank/DDBJ databases">
        <title>Update maize B73 reference genome by single molecule sequencing technologies.</title>
        <authorList>
            <consortium name="Maize Genome Sequencing Project"/>
            <person name="Ware D."/>
        </authorList>
    </citation>
    <scope>NUCLEOTIDE SEQUENCE</scope>
    <source>
        <tissue evidence="8">Seedling</tissue>
    </source>
</reference>
<dbReference type="OMA" id="ICATTIN"/>
<proteinExistence type="predicted"/>
<evidence type="ECO:0000256" key="1">
    <source>
        <dbReference type="ARBA" id="ARBA00004477"/>
    </source>
</evidence>
<dbReference type="EMBL" id="CM000784">
    <property type="protein sequence ID" value="AQK91111.1"/>
    <property type="molecule type" value="Genomic_DNA"/>
</dbReference>
<dbReference type="AlphaFoldDB" id="K7VRC2"/>
<sequence length="154" mass="16494">MAEQPQEGGASPKHESLMEKLADKLHVGGGKGDSSSSDSDRDEPPHPSAPPTDEVKQPSFSDSTATAAAEAKAKVFRLFGREQPIHKALGGGKPADVFLWRNRNISAGVLGGATAIWILFELLGYHLLTFVCHGLIFSLGVLFLWSNASSFIHK</sequence>
<keyword evidence="3 6" id="KW-0256">Endoplasmic reticulum</keyword>
<dbReference type="HOGENOM" id="CLU_1952632_0_0_1"/>
<dbReference type="GO" id="GO:0005789">
    <property type="term" value="C:endoplasmic reticulum membrane"/>
    <property type="evidence" value="ECO:0007669"/>
    <property type="project" value="UniProtKB-SubCell"/>
</dbReference>